<feature type="region of interest" description="Disordered" evidence="1">
    <location>
        <begin position="387"/>
        <end position="408"/>
    </location>
</feature>
<organism evidence="2">
    <name type="scientific">Plasmodium chabaudi chabaudi</name>
    <dbReference type="NCBI Taxonomy" id="31271"/>
    <lineage>
        <taxon>Eukaryota</taxon>
        <taxon>Sar</taxon>
        <taxon>Alveolata</taxon>
        <taxon>Apicomplexa</taxon>
        <taxon>Aconoidasida</taxon>
        <taxon>Haemosporida</taxon>
        <taxon>Plasmodiidae</taxon>
        <taxon>Plasmodium</taxon>
        <taxon>Plasmodium (Vinckeia)</taxon>
    </lineage>
</organism>
<reference evidence="2" key="1">
    <citation type="submission" date="2016-08" db="EMBL/GenBank/DDBJ databases">
        <authorList>
            <consortium name="Pathogen Informatics"/>
        </authorList>
    </citation>
    <scope>NUCLEOTIDE SEQUENCE</scope>
    <source>
        <strain evidence="2">AJ</strain>
    </source>
</reference>
<evidence type="ECO:0000256" key="1">
    <source>
        <dbReference type="SAM" id="MobiDB-lite"/>
    </source>
</evidence>
<evidence type="ECO:0000313" key="2">
    <source>
        <dbReference type="EMBL" id="SCL83676.1"/>
    </source>
</evidence>
<gene>
    <name evidence="2" type="ORF">PCHAJ_000494800</name>
</gene>
<dbReference type="Proteomes" id="UP000507163">
    <property type="component" value="Unassembled WGS sequence"/>
</dbReference>
<dbReference type="AlphaFoldDB" id="A0A1C6WAZ4"/>
<name>A0A1C6WAZ4_PLACU</name>
<dbReference type="EMBL" id="FMIL01000064">
    <property type="protein sequence ID" value="SCL83676.1"/>
    <property type="molecule type" value="Genomic_DNA"/>
</dbReference>
<feature type="compositionally biased region" description="Low complexity" evidence="1">
    <location>
        <begin position="396"/>
        <end position="407"/>
    </location>
</feature>
<proteinExistence type="predicted"/>
<feature type="region of interest" description="Disordered" evidence="1">
    <location>
        <begin position="447"/>
        <end position="467"/>
    </location>
</feature>
<sequence>MASSLMIASGTPLAKNACVIRPKIKGNLHISLKNRKNGKDGAGKVSHNLQAHVENRIKERSLYYAAKEKYYRNKGKKYDKLRQSVEGGESHILKEYYHSRNRVKRCSRKHKKHNYEKCHVCKSLVQRYLVLGENANEIVDGINERANDIMHNSICDIGQDSKMNELTNGKIAENYSKTKRIIPAAPVPNFGIAENIKNNDISKLSKNESLDGLDINNEKDIHSYSLSHMGNIVLSHDQKLGDTYIISDKNAIYALENGIERKGINPLSVKCEKRSNEKQICIGNDDSANIESNDISAKKHMYTIFTDLNVSEMIDLMNRKPLDITNVKEQQLELNNALDEIEQNIFSKKSCDQSFNSEDYTVNDKECVELEKKRKLKKNVSNLVKLPEENNTDNESNCSYKSSGSSSRCFKRGKITLKNKSSSNYNSNNNYRFGQAENLKELEEKNAGNSFKLSNQTTTLGSSTVSA</sequence>
<protein>
    <submittedName>
        <fullName evidence="2">Uncharacterized protein</fullName>
    </submittedName>
</protein>
<feature type="non-terminal residue" evidence="2">
    <location>
        <position position="467"/>
    </location>
</feature>
<accession>A0A1C6WAZ4</accession>